<keyword evidence="4" id="KW-0812">Transmembrane</keyword>
<feature type="transmembrane region" description="Helical" evidence="4">
    <location>
        <begin position="164"/>
        <end position="182"/>
    </location>
</feature>
<reference evidence="6 7" key="1">
    <citation type="journal article" date="2018" name="Sci. Rep.">
        <title>A novel species of the marine cyanobacterium Acaryochloris with a unique pigment content and lifestyle.</title>
        <authorList>
            <person name="Partensky F."/>
            <person name="Six C."/>
            <person name="Ratin M."/>
            <person name="Garczarek L."/>
            <person name="Vaulot D."/>
            <person name="Probert I."/>
            <person name="Calteau A."/>
            <person name="Gourvil P."/>
            <person name="Marie D."/>
            <person name="Grebert T."/>
            <person name="Bouchier C."/>
            <person name="Le Panse S."/>
            <person name="Gachenot M."/>
            <person name="Rodriguez F."/>
            <person name="Garrido J.L."/>
        </authorList>
    </citation>
    <scope>NUCLEOTIDE SEQUENCE [LARGE SCALE GENOMIC DNA]</scope>
    <source>
        <strain evidence="6 7">RCC1774</strain>
    </source>
</reference>
<sequence>MDAAIRQSLRELQTTDNLSGFGKILGHYIVIGIAVALAKLSFWLYPVALLLIGSRLRALDNLSHEAFHNQVFKSSFLNDWITSIFCAFPVHISIGVLRKIHREHHVHIGDSERDPNLPKYAHLPLPRHQRNWHLFRVLSGAYQFRKSLNAYAQSFLSPASRVELVARILFWLTIILLVSAVGLWQDFLLFYVVPLLTTYAAIRQLVNMSEHMLDTSVPYFTRNIMCHPILQFLMFPHADHLHLIHHLNSAIPGSRLRTAHQLLLADPEYAYLPSFEGYFFGENSFLAWAFQDIESQPLSQAISVKA</sequence>
<dbReference type="PANTHER" id="PTHR19353:SF19">
    <property type="entry name" value="DELTA(5) FATTY ACID DESATURASE C-RELATED"/>
    <property type="match status" value="1"/>
</dbReference>
<accession>A0A2W1J9J1</accession>
<dbReference type="GO" id="GO:0016020">
    <property type="term" value="C:membrane"/>
    <property type="evidence" value="ECO:0007669"/>
    <property type="project" value="TreeGrafter"/>
</dbReference>
<dbReference type="Proteomes" id="UP000248857">
    <property type="component" value="Unassembled WGS sequence"/>
</dbReference>
<evidence type="ECO:0000259" key="5">
    <source>
        <dbReference type="Pfam" id="PF00487"/>
    </source>
</evidence>
<feature type="domain" description="Fatty acid desaturase" evidence="5">
    <location>
        <begin position="42"/>
        <end position="275"/>
    </location>
</feature>
<dbReference type="RefSeq" id="WP_110988759.1">
    <property type="nucleotide sequence ID" value="NZ_CAWNWM010000029.1"/>
</dbReference>
<comment type="caution">
    <text evidence="6">The sequence shown here is derived from an EMBL/GenBank/DDBJ whole genome shotgun (WGS) entry which is preliminary data.</text>
</comment>
<evidence type="ECO:0000256" key="1">
    <source>
        <dbReference type="ARBA" id="ARBA00001954"/>
    </source>
</evidence>
<dbReference type="AlphaFoldDB" id="A0A2W1J9J1"/>
<gene>
    <name evidence="6" type="ORF">C1752_09749</name>
</gene>
<dbReference type="InterPro" id="IPR005804">
    <property type="entry name" value="FA_desaturase_dom"/>
</dbReference>
<feature type="transmembrane region" description="Helical" evidence="4">
    <location>
        <begin position="80"/>
        <end position="97"/>
    </location>
</feature>
<feature type="transmembrane region" description="Helical" evidence="4">
    <location>
        <begin position="28"/>
        <end position="52"/>
    </location>
</feature>
<dbReference type="GO" id="GO:0008610">
    <property type="term" value="P:lipid biosynthetic process"/>
    <property type="evidence" value="ECO:0007669"/>
    <property type="project" value="UniProtKB-ARBA"/>
</dbReference>
<dbReference type="EMBL" id="PQWO01000029">
    <property type="protein sequence ID" value="PZD70728.1"/>
    <property type="molecule type" value="Genomic_DNA"/>
</dbReference>
<organism evidence="6 7">
    <name type="scientific">Acaryochloris thomasi RCC1774</name>
    <dbReference type="NCBI Taxonomy" id="1764569"/>
    <lineage>
        <taxon>Bacteria</taxon>
        <taxon>Bacillati</taxon>
        <taxon>Cyanobacteriota</taxon>
        <taxon>Cyanophyceae</taxon>
        <taxon>Acaryochloridales</taxon>
        <taxon>Acaryochloridaceae</taxon>
        <taxon>Acaryochloris</taxon>
        <taxon>Acaryochloris thomasi</taxon>
    </lineage>
</organism>
<keyword evidence="4" id="KW-1133">Transmembrane helix</keyword>
<keyword evidence="3" id="KW-0408">Iron</keyword>
<evidence type="ECO:0000256" key="4">
    <source>
        <dbReference type="SAM" id="Phobius"/>
    </source>
</evidence>
<comment type="cofactor">
    <cofactor evidence="1">
        <name>Fe(2+)</name>
        <dbReference type="ChEBI" id="CHEBI:29033"/>
    </cofactor>
</comment>
<comment type="similarity">
    <text evidence="2">Belongs to the fatty acid desaturase type 2 family.</text>
</comment>
<evidence type="ECO:0000256" key="3">
    <source>
        <dbReference type="ARBA" id="ARBA00023004"/>
    </source>
</evidence>
<dbReference type="PANTHER" id="PTHR19353">
    <property type="entry name" value="FATTY ACID DESATURASE 2"/>
    <property type="match status" value="1"/>
</dbReference>
<protein>
    <recommendedName>
        <fullName evidence="5">Fatty acid desaturase domain-containing protein</fullName>
    </recommendedName>
</protein>
<dbReference type="Pfam" id="PF00487">
    <property type="entry name" value="FA_desaturase"/>
    <property type="match status" value="1"/>
</dbReference>
<name>A0A2W1J9J1_9CYAN</name>
<evidence type="ECO:0000313" key="7">
    <source>
        <dbReference type="Proteomes" id="UP000248857"/>
    </source>
</evidence>
<evidence type="ECO:0000256" key="2">
    <source>
        <dbReference type="ARBA" id="ARBA00008749"/>
    </source>
</evidence>
<dbReference type="InterPro" id="IPR012171">
    <property type="entry name" value="Fatty_acid_desaturase"/>
</dbReference>
<proteinExistence type="inferred from homology"/>
<dbReference type="OrthoDB" id="104711at2"/>
<dbReference type="GO" id="GO:0016717">
    <property type="term" value="F:oxidoreductase activity, acting on paired donors, with oxidation of a pair of donors resulting in the reduction of molecular oxygen to two molecules of water"/>
    <property type="evidence" value="ECO:0007669"/>
    <property type="project" value="TreeGrafter"/>
</dbReference>
<keyword evidence="7" id="KW-1185">Reference proteome</keyword>
<evidence type="ECO:0000313" key="6">
    <source>
        <dbReference type="EMBL" id="PZD70728.1"/>
    </source>
</evidence>
<keyword evidence="4" id="KW-0472">Membrane</keyword>